<accession>A0A9P9YTN1</accession>
<evidence type="ECO:0000313" key="1">
    <source>
        <dbReference type="EMBL" id="KAI8042871.1"/>
    </source>
</evidence>
<organism evidence="1 2">
    <name type="scientific">Drosophila gunungcola</name>
    <name type="common">fruit fly</name>
    <dbReference type="NCBI Taxonomy" id="103775"/>
    <lineage>
        <taxon>Eukaryota</taxon>
        <taxon>Metazoa</taxon>
        <taxon>Ecdysozoa</taxon>
        <taxon>Arthropoda</taxon>
        <taxon>Hexapoda</taxon>
        <taxon>Insecta</taxon>
        <taxon>Pterygota</taxon>
        <taxon>Neoptera</taxon>
        <taxon>Endopterygota</taxon>
        <taxon>Diptera</taxon>
        <taxon>Brachycera</taxon>
        <taxon>Muscomorpha</taxon>
        <taxon>Ephydroidea</taxon>
        <taxon>Drosophilidae</taxon>
        <taxon>Drosophila</taxon>
        <taxon>Sophophora</taxon>
    </lineage>
</organism>
<reference evidence="1" key="1">
    <citation type="journal article" date="2023" name="Genome Biol. Evol.">
        <title>Long-read-based Genome Assembly of Drosophila gunungcola Reveals Fewer Chemosensory Genes in Flower-breeding Species.</title>
        <authorList>
            <person name="Negi A."/>
            <person name="Liao B.Y."/>
            <person name="Yeh S.D."/>
        </authorList>
    </citation>
    <scope>NUCLEOTIDE SEQUENCE</scope>
    <source>
        <strain evidence="1">Sukarami</strain>
    </source>
</reference>
<gene>
    <name evidence="1" type="ORF">M5D96_004194</name>
</gene>
<proteinExistence type="predicted"/>
<sequence>MEKIKNQLGIIYKFFGQRCLRAKDEPKAFSCFPQALEAVSIFCLE</sequence>
<name>A0A9P9YTN1_9MUSC</name>
<keyword evidence="2" id="KW-1185">Reference proteome</keyword>
<comment type="caution">
    <text evidence="1">The sequence shown here is derived from an EMBL/GenBank/DDBJ whole genome shotgun (WGS) entry which is preliminary data.</text>
</comment>
<evidence type="ECO:0000313" key="2">
    <source>
        <dbReference type="Proteomes" id="UP001059596"/>
    </source>
</evidence>
<dbReference type="Proteomes" id="UP001059596">
    <property type="component" value="Unassembled WGS sequence"/>
</dbReference>
<protein>
    <submittedName>
        <fullName evidence="1">Uncharacterized protein</fullName>
    </submittedName>
</protein>
<dbReference type="EMBL" id="JAMKOV010000002">
    <property type="protein sequence ID" value="KAI8042871.1"/>
    <property type="molecule type" value="Genomic_DNA"/>
</dbReference>
<dbReference type="AlphaFoldDB" id="A0A9P9YTN1"/>